<comment type="caution">
    <text evidence="1">The sequence shown here is derived from an EMBL/GenBank/DDBJ whole genome shotgun (WGS) entry which is preliminary data.</text>
</comment>
<dbReference type="EMBL" id="JAHQIW010000389">
    <property type="protein sequence ID" value="KAJ1347842.1"/>
    <property type="molecule type" value="Genomic_DNA"/>
</dbReference>
<accession>A0AAD5MF14</accession>
<protein>
    <submittedName>
        <fullName evidence="1">Uncharacterized protein</fullName>
    </submittedName>
</protein>
<name>A0AAD5MF14_PARTN</name>
<gene>
    <name evidence="1" type="ORF">KIN20_003008</name>
</gene>
<dbReference type="AlphaFoldDB" id="A0AAD5MF14"/>
<keyword evidence="2" id="KW-1185">Reference proteome</keyword>
<proteinExistence type="predicted"/>
<sequence length="89" mass="9670">MTCLVSHPLFAFSVISGKASLASESVNLGYSKEIPSTSGKSVNFIKKKITTFALEQAPSASLRSCPSRPPAKNDAVRKGTELYVFYWII</sequence>
<dbReference type="Proteomes" id="UP001196413">
    <property type="component" value="Unassembled WGS sequence"/>
</dbReference>
<organism evidence="1 2">
    <name type="scientific">Parelaphostrongylus tenuis</name>
    <name type="common">Meningeal worm</name>
    <dbReference type="NCBI Taxonomy" id="148309"/>
    <lineage>
        <taxon>Eukaryota</taxon>
        <taxon>Metazoa</taxon>
        <taxon>Ecdysozoa</taxon>
        <taxon>Nematoda</taxon>
        <taxon>Chromadorea</taxon>
        <taxon>Rhabditida</taxon>
        <taxon>Rhabditina</taxon>
        <taxon>Rhabditomorpha</taxon>
        <taxon>Strongyloidea</taxon>
        <taxon>Metastrongylidae</taxon>
        <taxon>Parelaphostrongylus</taxon>
    </lineage>
</organism>
<evidence type="ECO:0000313" key="1">
    <source>
        <dbReference type="EMBL" id="KAJ1347842.1"/>
    </source>
</evidence>
<reference evidence="1" key="1">
    <citation type="submission" date="2021-06" db="EMBL/GenBank/DDBJ databases">
        <title>Parelaphostrongylus tenuis whole genome reference sequence.</title>
        <authorList>
            <person name="Garwood T.J."/>
            <person name="Larsen P.A."/>
            <person name="Fountain-Jones N.M."/>
            <person name="Garbe J.R."/>
            <person name="Macchietto M.G."/>
            <person name="Kania S.A."/>
            <person name="Gerhold R.W."/>
            <person name="Richards J.E."/>
            <person name="Wolf T.M."/>
        </authorList>
    </citation>
    <scope>NUCLEOTIDE SEQUENCE</scope>
    <source>
        <strain evidence="1">MNPRO001-30</strain>
        <tissue evidence="1">Meninges</tissue>
    </source>
</reference>
<evidence type="ECO:0000313" key="2">
    <source>
        <dbReference type="Proteomes" id="UP001196413"/>
    </source>
</evidence>